<dbReference type="AlphaFoldDB" id="D0W9L0"/>
<comment type="caution">
    <text evidence="1">The sequence shown here is derived from an EMBL/GenBank/DDBJ whole genome shotgun (WGS) entry which is preliminary data.</text>
</comment>
<accession>D0W9L0</accession>
<sequence>KFRKQEEIEKNLKELPQGEPVKMLTSCPACLQGLSRYADDNNMPADYIVIEMAKHILGENWLDEFVKKANNGGVEKVLL</sequence>
<proteinExistence type="predicted"/>
<dbReference type="InterPro" id="IPR021817">
    <property type="entry name" value="DUF3400"/>
</dbReference>
<dbReference type="Proteomes" id="UP000003843">
    <property type="component" value="Unassembled WGS sequence"/>
</dbReference>
<organism evidence="1 2">
    <name type="scientific">Neisseria lactamica ATCC 23970</name>
    <dbReference type="NCBI Taxonomy" id="546265"/>
    <lineage>
        <taxon>Bacteria</taxon>
        <taxon>Pseudomonadati</taxon>
        <taxon>Pseudomonadota</taxon>
        <taxon>Betaproteobacteria</taxon>
        <taxon>Neisseriales</taxon>
        <taxon>Neisseriaceae</taxon>
        <taxon>Neisseria</taxon>
    </lineage>
</organism>
<protein>
    <recommendedName>
        <fullName evidence="3">Cysteine-rich domain-containing protein</fullName>
    </recommendedName>
</protein>
<dbReference type="Pfam" id="PF11880">
    <property type="entry name" value="DUF3400"/>
    <property type="match status" value="1"/>
</dbReference>
<gene>
    <name evidence="1" type="ORF">NEILACOT_04222</name>
</gene>
<dbReference type="EMBL" id="ACEQ02000012">
    <property type="protein sequence ID" value="EEZ75805.1"/>
    <property type="molecule type" value="Genomic_DNA"/>
</dbReference>
<name>D0W9L0_NEILA</name>
<reference evidence="1 2" key="1">
    <citation type="submission" date="2009-10" db="EMBL/GenBank/DDBJ databases">
        <authorList>
            <person name="Weinstock G."/>
            <person name="Sodergren E."/>
            <person name="Clifton S."/>
            <person name="Fulton L."/>
            <person name="Fulton B."/>
            <person name="Courtney L."/>
            <person name="Fronick C."/>
            <person name="Harrison M."/>
            <person name="Strong C."/>
            <person name="Farmer C."/>
            <person name="Delahaunty K."/>
            <person name="Markovic C."/>
            <person name="Hall O."/>
            <person name="Minx P."/>
            <person name="Tomlinson C."/>
            <person name="Mitreva M."/>
            <person name="Nelson J."/>
            <person name="Hou S."/>
            <person name="Wollam A."/>
            <person name="Pepin K.H."/>
            <person name="Johnson M."/>
            <person name="Bhonagiri V."/>
            <person name="Nash W.E."/>
            <person name="Warren W."/>
            <person name="Chinwalla A."/>
            <person name="Mardis E.R."/>
            <person name="Wilson R.K."/>
        </authorList>
    </citation>
    <scope>NUCLEOTIDE SEQUENCE [LARGE SCALE GENOMIC DNA]</scope>
    <source>
        <strain evidence="1 2">ATCC 23970</strain>
    </source>
</reference>
<evidence type="ECO:0000313" key="1">
    <source>
        <dbReference type="EMBL" id="EEZ75805.1"/>
    </source>
</evidence>
<evidence type="ECO:0000313" key="2">
    <source>
        <dbReference type="Proteomes" id="UP000003843"/>
    </source>
</evidence>
<feature type="non-terminal residue" evidence="1">
    <location>
        <position position="1"/>
    </location>
</feature>
<evidence type="ECO:0008006" key="3">
    <source>
        <dbReference type="Google" id="ProtNLM"/>
    </source>
</evidence>